<evidence type="ECO:0000256" key="4">
    <source>
        <dbReference type="ARBA" id="ARBA00023136"/>
    </source>
</evidence>
<evidence type="ECO:0000256" key="1">
    <source>
        <dbReference type="ARBA" id="ARBA00004141"/>
    </source>
</evidence>
<reference evidence="7 8" key="1">
    <citation type="journal article" date="2016" name="Nat. Commun.">
        <title>Thousands of microbial genomes shed light on interconnected biogeochemical processes in an aquifer system.</title>
        <authorList>
            <person name="Anantharaman K."/>
            <person name="Brown C.T."/>
            <person name="Hug L.A."/>
            <person name="Sharon I."/>
            <person name="Castelle C.J."/>
            <person name="Probst A.J."/>
            <person name="Thomas B.C."/>
            <person name="Singh A."/>
            <person name="Wilkins M.J."/>
            <person name="Karaoz U."/>
            <person name="Brodie E.L."/>
            <person name="Williams K.H."/>
            <person name="Hubbard S.S."/>
            <person name="Banfield J.F."/>
        </authorList>
    </citation>
    <scope>NUCLEOTIDE SEQUENCE [LARGE SCALE GENOMIC DNA]</scope>
</reference>
<protein>
    <recommendedName>
        <fullName evidence="6">RDD domain-containing protein</fullName>
    </recommendedName>
</protein>
<evidence type="ECO:0000313" key="7">
    <source>
        <dbReference type="EMBL" id="OGG97034.1"/>
    </source>
</evidence>
<dbReference type="PANTHER" id="PTHR38480:SF1">
    <property type="entry name" value="SLR0254 PROTEIN"/>
    <property type="match status" value="1"/>
</dbReference>
<comment type="subcellular location">
    <subcellularLocation>
        <location evidence="1">Membrane</location>
        <topology evidence="1">Multi-pass membrane protein</topology>
    </subcellularLocation>
</comment>
<keyword evidence="4 5" id="KW-0472">Membrane</keyword>
<proteinExistence type="predicted"/>
<dbReference type="InterPro" id="IPR010432">
    <property type="entry name" value="RDD"/>
</dbReference>
<evidence type="ECO:0000256" key="3">
    <source>
        <dbReference type="ARBA" id="ARBA00022989"/>
    </source>
</evidence>
<evidence type="ECO:0000313" key="8">
    <source>
        <dbReference type="Proteomes" id="UP000178449"/>
    </source>
</evidence>
<dbReference type="Pfam" id="PF06271">
    <property type="entry name" value="RDD"/>
    <property type="match status" value="1"/>
</dbReference>
<evidence type="ECO:0000256" key="2">
    <source>
        <dbReference type="ARBA" id="ARBA00022692"/>
    </source>
</evidence>
<sequence length="268" mass="30198">MKKLLDNFKSDIETEGDDFPKEIATTAKRYLAFMIDYTWVTLFMAGVYPTFLPENWDRMDNSQIAWAMVPVYAVGIGLVLGKEVWRGRSPGKAFLNLYVADIKEGLPPASFKQLILRNLVLVAAPIEVFALLFDERCRRYGDKLAQTVVLEIKKPPKVRRVTHKALAVLLGVTSLWTLYVFNQPMAIKKSDGYKFAIQAVTQYTPLTQEIGAVVDFGFWVDVEYAFDHITYGLTAVGEAGQREVSVIIDTAESPYKIAEITVTDPKKD</sequence>
<organism evidence="7 8">
    <name type="scientific">Candidatus Lambdaproteobacteria bacterium RIFOXYD2_FULL_50_16</name>
    <dbReference type="NCBI Taxonomy" id="1817772"/>
    <lineage>
        <taxon>Bacteria</taxon>
        <taxon>Pseudomonadati</taxon>
        <taxon>Pseudomonadota</taxon>
        <taxon>Candidatus Lambdaproteobacteria</taxon>
    </lineage>
</organism>
<keyword evidence="3 5" id="KW-1133">Transmembrane helix</keyword>
<feature type="domain" description="RDD" evidence="6">
    <location>
        <begin position="24"/>
        <end position="145"/>
    </location>
</feature>
<evidence type="ECO:0000259" key="6">
    <source>
        <dbReference type="Pfam" id="PF06271"/>
    </source>
</evidence>
<accession>A0A1F6GFZ5</accession>
<dbReference type="AlphaFoldDB" id="A0A1F6GFZ5"/>
<feature type="transmembrane region" description="Helical" evidence="5">
    <location>
        <begin position="161"/>
        <end position="181"/>
    </location>
</feature>
<feature type="transmembrane region" description="Helical" evidence="5">
    <location>
        <begin position="30"/>
        <end position="51"/>
    </location>
</feature>
<feature type="transmembrane region" description="Helical" evidence="5">
    <location>
        <begin position="63"/>
        <end position="81"/>
    </location>
</feature>
<dbReference type="EMBL" id="MFNE01000006">
    <property type="protein sequence ID" value="OGG97034.1"/>
    <property type="molecule type" value="Genomic_DNA"/>
</dbReference>
<gene>
    <name evidence="7" type="ORF">A2527_02960</name>
</gene>
<dbReference type="Proteomes" id="UP000178449">
    <property type="component" value="Unassembled WGS sequence"/>
</dbReference>
<dbReference type="PANTHER" id="PTHR38480">
    <property type="entry name" value="SLR0254 PROTEIN"/>
    <property type="match status" value="1"/>
</dbReference>
<keyword evidence="2 5" id="KW-0812">Transmembrane</keyword>
<evidence type="ECO:0000256" key="5">
    <source>
        <dbReference type="SAM" id="Phobius"/>
    </source>
</evidence>
<dbReference type="STRING" id="1817772.A2527_02960"/>
<name>A0A1F6GFZ5_9PROT</name>
<dbReference type="GO" id="GO:0016020">
    <property type="term" value="C:membrane"/>
    <property type="evidence" value="ECO:0007669"/>
    <property type="project" value="UniProtKB-SubCell"/>
</dbReference>
<comment type="caution">
    <text evidence="7">The sequence shown here is derived from an EMBL/GenBank/DDBJ whole genome shotgun (WGS) entry which is preliminary data.</text>
</comment>